<name>F4WLN2_ACREC</name>
<protein>
    <submittedName>
        <fullName evidence="1">Uncharacterized protein</fullName>
    </submittedName>
</protein>
<reference evidence="1" key="1">
    <citation type="submission" date="2011-02" db="EMBL/GenBank/DDBJ databases">
        <title>The genome of the leaf-cutting ant Acromyrmex echinatior suggests key adaptations to social evolution and fungus farming.</title>
        <authorList>
            <person name="Nygaard S."/>
            <person name="Zhang G."/>
        </authorList>
    </citation>
    <scope>NUCLEOTIDE SEQUENCE</scope>
</reference>
<dbReference type="EMBL" id="GL888210">
    <property type="protein sequence ID" value="EGI64896.1"/>
    <property type="molecule type" value="Genomic_DNA"/>
</dbReference>
<organism evidence="2">
    <name type="scientific">Acromyrmex echinatior</name>
    <name type="common">Panamanian leafcutter ant</name>
    <name type="synonym">Acromyrmex octospinosus echinatior</name>
    <dbReference type="NCBI Taxonomy" id="103372"/>
    <lineage>
        <taxon>Eukaryota</taxon>
        <taxon>Metazoa</taxon>
        <taxon>Ecdysozoa</taxon>
        <taxon>Arthropoda</taxon>
        <taxon>Hexapoda</taxon>
        <taxon>Insecta</taxon>
        <taxon>Pterygota</taxon>
        <taxon>Neoptera</taxon>
        <taxon>Endopterygota</taxon>
        <taxon>Hymenoptera</taxon>
        <taxon>Apocrita</taxon>
        <taxon>Aculeata</taxon>
        <taxon>Formicoidea</taxon>
        <taxon>Formicidae</taxon>
        <taxon>Myrmicinae</taxon>
        <taxon>Acromyrmex</taxon>
    </lineage>
</organism>
<evidence type="ECO:0000313" key="1">
    <source>
        <dbReference type="EMBL" id="EGI64896.1"/>
    </source>
</evidence>
<dbReference type="AlphaFoldDB" id="F4WLN2"/>
<gene>
    <name evidence="1" type="ORF">G5I_06660</name>
</gene>
<accession>F4WLN2</accession>
<dbReference type="InParanoid" id="F4WLN2"/>
<proteinExistence type="predicted"/>
<evidence type="ECO:0000313" key="2">
    <source>
        <dbReference type="Proteomes" id="UP000007755"/>
    </source>
</evidence>
<keyword evidence="2" id="KW-1185">Reference proteome</keyword>
<dbReference type="Proteomes" id="UP000007755">
    <property type="component" value="Unassembled WGS sequence"/>
</dbReference>
<sequence>MSEGLKCGAENSGIELENRDRGINVSPVPNELALRSTHADHPLAARQVEMVFMSSCYPRRDDISTSFTFHVAPLGNGTYSEARRFADDSKHFATHLNAPVPSCSKRLIPSYFLQLQVDYPKIYGISIPLHFYYLQ</sequence>